<evidence type="ECO:0000256" key="1">
    <source>
        <dbReference type="SAM" id="MobiDB-lite"/>
    </source>
</evidence>
<proteinExistence type="predicted"/>
<comment type="caution">
    <text evidence="2">The sequence shown here is derived from an EMBL/GenBank/DDBJ whole genome shotgun (WGS) entry which is preliminary data.</text>
</comment>
<sequence>MEIVGKSFDSSSLSILVPKMHGFLHMNSNEMDETLRQDLTSNSPSSSFQEMKNDAGA</sequence>
<evidence type="ECO:0000313" key="2">
    <source>
        <dbReference type="EMBL" id="CAK7329038.1"/>
    </source>
</evidence>
<dbReference type="AlphaFoldDB" id="A0AAV1R540"/>
<reference evidence="2 3" key="1">
    <citation type="submission" date="2024-01" db="EMBL/GenBank/DDBJ databases">
        <authorList>
            <person name="Waweru B."/>
        </authorList>
    </citation>
    <scope>NUCLEOTIDE SEQUENCE [LARGE SCALE GENOMIC DNA]</scope>
</reference>
<evidence type="ECO:0000313" key="3">
    <source>
        <dbReference type="Proteomes" id="UP001314170"/>
    </source>
</evidence>
<name>A0AAV1R540_9ROSI</name>
<feature type="compositionally biased region" description="Polar residues" evidence="1">
    <location>
        <begin position="37"/>
        <end position="50"/>
    </location>
</feature>
<dbReference type="EMBL" id="CAWUPB010000905">
    <property type="protein sequence ID" value="CAK7329038.1"/>
    <property type="molecule type" value="Genomic_DNA"/>
</dbReference>
<keyword evidence="3" id="KW-1185">Reference proteome</keyword>
<feature type="region of interest" description="Disordered" evidence="1">
    <location>
        <begin position="35"/>
        <end position="57"/>
    </location>
</feature>
<dbReference type="Proteomes" id="UP001314170">
    <property type="component" value="Unassembled WGS sequence"/>
</dbReference>
<organism evidence="2 3">
    <name type="scientific">Dovyalis caffra</name>
    <dbReference type="NCBI Taxonomy" id="77055"/>
    <lineage>
        <taxon>Eukaryota</taxon>
        <taxon>Viridiplantae</taxon>
        <taxon>Streptophyta</taxon>
        <taxon>Embryophyta</taxon>
        <taxon>Tracheophyta</taxon>
        <taxon>Spermatophyta</taxon>
        <taxon>Magnoliopsida</taxon>
        <taxon>eudicotyledons</taxon>
        <taxon>Gunneridae</taxon>
        <taxon>Pentapetalae</taxon>
        <taxon>rosids</taxon>
        <taxon>fabids</taxon>
        <taxon>Malpighiales</taxon>
        <taxon>Salicaceae</taxon>
        <taxon>Flacourtieae</taxon>
        <taxon>Dovyalis</taxon>
    </lineage>
</organism>
<gene>
    <name evidence="2" type="ORF">DCAF_LOCUS6786</name>
</gene>
<accession>A0AAV1R540</accession>
<protein>
    <submittedName>
        <fullName evidence="2">Uncharacterized protein</fullName>
    </submittedName>
</protein>